<keyword evidence="1" id="KW-1133">Transmembrane helix</keyword>
<keyword evidence="1" id="KW-0812">Transmembrane</keyword>
<name>A0A016WED3_9BILA</name>
<comment type="caution">
    <text evidence="2">The sequence shown here is derived from an EMBL/GenBank/DDBJ whole genome shotgun (WGS) entry which is preliminary data.</text>
</comment>
<evidence type="ECO:0008006" key="4">
    <source>
        <dbReference type="Google" id="ProtNLM"/>
    </source>
</evidence>
<accession>A0A016WED3</accession>
<evidence type="ECO:0000313" key="3">
    <source>
        <dbReference type="Proteomes" id="UP000024635"/>
    </source>
</evidence>
<dbReference type="EMBL" id="JARK01000354">
    <property type="protein sequence ID" value="EYC37961.1"/>
    <property type="molecule type" value="Genomic_DNA"/>
</dbReference>
<protein>
    <recommendedName>
        <fullName evidence="4">Histidine acid phosphatase</fullName>
    </recommendedName>
</protein>
<reference evidence="3" key="1">
    <citation type="journal article" date="2015" name="Nat. Genet.">
        <title>The genome and transcriptome of the zoonotic hookworm Ancylostoma ceylanicum identify infection-specific gene families.</title>
        <authorList>
            <person name="Schwarz E.M."/>
            <person name="Hu Y."/>
            <person name="Antoshechkin I."/>
            <person name="Miller M.M."/>
            <person name="Sternberg P.W."/>
            <person name="Aroian R.V."/>
        </authorList>
    </citation>
    <scope>NUCLEOTIDE SEQUENCE</scope>
    <source>
        <strain evidence="3">HY135</strain>
    </source>
</reference>
<dbReference type="STRING" id="53326.A0A016WED3"/>
<evidence type="ECO:0000313" key="2">
    <source>
        <dbReference type="EMBL" id="EYC37961.1"/>
    </source>
</evidence>
<evidence type="ECO:0000256" key="1">
    <source>
        <dbReference type="SAM" id="Phobius"/>
    </source>
</evidence>
<dbReference type="OrthoDB" id="5840356at2759"/>
<feature type="transmembrane region" description="Helical" evidence="1">
    <location>
        <begin position="191"/>
        <end position="210"/>
    </location>
</feature>
<dbReference type="Gene3D" id="3.40.50.1240">
    <property type="entry name" value="Phosphoglycerate mutase-like"/>
    <property type="match status" value="1"/>
</dbReference>
<dbReference type="Proteomes" id="UP000024635">
    <property type="component" value="Unassembled WGS sequence"/>
</dbReference>
<dbReference type="GO" id="GO:0016791">
    <property type="term" value="F:phosphatase activity"/>
    <property type="evidence" value="ECO:0007669"/>
    <property type="project" value="UniProtKB-ARBA"/>
</dbReference>
<dbReference type="InterPro" id="IPR029033">
    <property type="entry name" value="His_PPase_superfam"/>
</dbReference>
<gene>
    <name evidence="2" type="primary">Acey_s0754.g2062</name>
    <name evidence="2" type="ORF">Y032_0754g2062</name>
</gene>
<keyword evidence="1" id="KW-0472">Membrane</keyword>
<keyword evidence="3" id="KW-1185">Reference proteome</keyword>
<dbReference type="AlphaFoldDB" id="A0A016WED3"/>
<proteinExistence type="predicted"/>
<sequence length="212" mass="23737">MYNASYPKWVSHPTLEGYDEEKLVKEALEFAEVHQIACTNYEPCRDLMSGVWLKHILNTIADVQNGKGPHIVGYASHNEITLAVMKLLGIVKDELTTSAGFVLEFRMKPLPSVRLLDHDPNPIDEHVIYKGKLIPELADKTDVDGFISLEDFKAHISPKAFSDWKKHCGIGTGCSVEIPSIPNYMDLQNNAGITSSLLIYAFSLLYVISFRT</sequence>
<organism evidence="2 3">
    <name type="scientific">Ancylostoma ceylanicum</name>
    <dbReference type="NCBI Taxonomy" id="53326"/>
    <lineage>
        <taxon>Eukaryota</taxon>
        <taxon>Metazoa</taxon>
        <taxon>Ecdysozoa</taxon>
        <taxon>Nematoda</taxon>
        <taxon>Chromadorea</taxon>
        <taxon>Rhabditida</taxon>
        <taxon>Rhabditina</taxon>
        <taxon>Rhabditomorpha</taxon>
        <taxon>Strongyloidea</taxon>
        <taxon>Ancylostomatidae</taxon>
        <taxon>Ancylostomatinae</taxon>
        <taxon>Ancylostoma</taxon>
    </lineage>
</organism>
<dbReference type="SUPFAM" id="SSF53254">
    <property type="entry name" value="Phosphoglycerate mutase-like"/>
    <property type="match status" value="1"/>
</dbReference>